<feature type="transmembrane region" description="Helical" evidence="2">
    <location>
        <begin position="21"/>
        <end position="40"/>
    </location>
</feature>
<name>A0A1M6J817_9FIRM</name>
<keyword evidence="4" id="KW-1185">Reference proteome</keyword>
<feature type="transmembrane region" description="Helical" evidence="2">
    <location>
        <begin position="380"/>
        <end position="402"/>
    </location>
</feature>
<dbReference type="PANTHER" id="PTHR40033">
    <property type="entry name" value="NA(+)-MALATE SYMPORTER"/>
    <property type="match status" value="1"/>
</dbReference>
<feature type="transmembrane region" description="Helical" evidence="2">
    <location>
        <begin position="318"/>
        <end position="340"/>
    </location>
</feature>
<evidence type="ECO:0000256" key="2">
    <source>
        <dbReference type="SAM" id="Phobius"/>
    </source>
</evidence>
<dbReference type="PIRSF" id="PIRSF005348">
    <property type="entry name" value="YxkH"/>
    <property type="match status" value="1"/>
</dbReference>
<feature type="transmembrane region" description="Helical" evidence="2">
    <location>
        <begin position="414"/>
        <end position="434"/>
    </location>
</feature>
<feature type="transmembrane region" description="Helical" evidence="2">
    <location>
        <begin position="46"/>
        <end position="65"/>
    </location>
</feature>
<evidence type="ECO:0000313" key="4">
    <source>
        <dbReference type="Proteomes" id="UP000184052"/>
    </source>
</evidence>
<feature type="transmembrane region" description="Helical" evidence="2">
    <location>
        <begin position="168"/>
        <end position="190"/>
    </location>
</feature>
<organism evidence="3 4">
    <name type="scientific">Dethiosulfatibacter aminovorans DSM 17477</name>
    <dbReference type="NCBI Taxonomy" id="1121476"/>
    <lineage>
        <taxon>Bacteria</taxon>
        <taxon>Bacillati</taxon>
        <taxon>Bacillota</taxon>
        <taxon>Tissierellia</taxon>
        <taxon>Dethiosulfatibacter</taxon>
    </lineage>
</organism>
<sequence length="435" mass="45975">MSNLEKKTSNESGQTFSIMGIELPYFIIIAIIYIIAVYSGNLPSGLIVLGFMMVLGAILDLVGNYTPIIKSYLGGGAIVAIFGSALLSYFGLIPEATVASITEFMKGGEFLNFYIAALICGSILGMSRDLLIKAFAKYLPIILGGVAAALVLVGIAGMIIGYGFKEAVLYIGIPIMGGGMGAGAIPLSEIYGQIMEEDPGNILTIVVPALALGNAVAIVAGGLLSKLGSKYPKLTGYGKLLISQENVDDFEVEEKRAAIDIKLMGIGIAIACMFYVLGNILSKFIPIHRYALMIISVALVKGFNLLPEKYGEGCHQWYAFVSKNFTAALLVGIGFVYINIQQLADAFTIQYILLVIVTVIGSIIGSGFVGRLLGFYPIEAAITGGLCMANMGGTGDVAVLSASKRMELMPFAQISSRLGGAFMILLATALLNLFI</sequence>
<dbReference type="GO" id="GO:0005886">
    <property type="term" value="C:plasma membrane"/>
    <property type="evidence" value="ECO:0007669"/>
    <property type="project" value="UniProtKB-UniRule"/>
</dbReference>
<keyword evidence="2" id="KW-0812">Transmembrane</keyword>
<evidence type="ECO:0000256" key="1">
    <source>
        <dbReference type="PIRNR" id="PIRNR005348"/>
    </source>
</evidence>
<dbReference type="EMBL" id="FQZL01000020">
    <property type="protein sequence ID" value="SHJ42814.1"/>
    <property type="molecule type" value="Genomic_DNA"/>
</dbReference>
<evidence type="ECO:0000313" key="3">
    <source>
        <dbReference type="EMBL" id="SHJ42814.1"/>
    </source>
</evidence>
<dbReference type="PANTHER" id="PTHR40033:SF1">
    <property type="entry name" value="CITRATE-SODIUM SYMPORTER"/>
    <property type="match status" value="1"/>
</dbReference>
<dbReference type="Proteomes" id="UP000184052">
    <property type="component" value="Unassembled WGS sequence"/>
</dbReference>
<keyword evidence="1" id="KW-0813">Transport</keyword>
<dbReference type="InterPro" id="IPR004679">
    <property type="entry name" value="2-OHcarboxylate_transport"/>
</dbReference>
<dbReference type="STRING" id="1121476.SAMN02745751_02539"/>
<keyword evidence="1 2" id="KW-0472">Membrane</keyword>
<gene>
    <name evidence="3" type="ORF">SAMN02745751_02539</name>
</gene>
<keyword evidence="1" id="KW-0769">Symport</keyword>
<proteinExistence type="inferred from homology"/>
<feature type="transmembrane region" description="Helical" evidence="2">
    <location>
        <begin position="72"/>
        <end position="93"/>
    </location>
</feature>
<dbReference type="OrthoDB" id="8584824at2"/>
<reference evidence="3 4" key="1">
    <citation type="submission" date="2016-11" db="EMBL/GenBank/DDBJ databases">
        <authorList>
            <person name="Jaros S."/>
            <person name="Januszkiewicz K."/>
            <person name="Wedrychowicz H."/>
        </authorList>
    </citation>
    <scope>NUCLEOTIDE SEQUENCE [LARGE SCALE GENOMIC DNA]</scope>
    <source>
        <strain evidence="3 4">DSM 17477</strain>
    </source>
</reference>
<feature type="transmembrane region" description="Helical" evidence="2">
    <location>
        <begin position="202"/>
        <end position="224"/>
    </location>
</feature>
<dbReference type="Pfam" id="PF03390">
    <property type="entry name" value="2HCT"/>
    <property type="match status" value="1"/>
</dbReference>
<comment type="similarity">
    <text evidence="1">Belongs to the 2-hydroxycarboxylate transporter (2-HCT) (TC 2.A.24) family.</text>
</comment>
<protein>
    <submittedName>
        <fullName evidence="3">Citrate carrier protein, CCS family</fullName>
    </submittedName>
</protein>
<dbReference type="RefSeq" id="WP_073049950.1">
    <property type="nucleotide sequence ID" value="NZ_FQZL01000020.1"/>
</dbReference>
<feature type="transmembrane region" description="Helical" evidence="2">
    <location>
        <begin position="352"/>
        <end position="374"/>
    </location>
</feature>
<feature type="transmembrane region" description="Helical" evidence="2">
    <location>
        <begin position="113"/>
        <end position="131"/>
    </location>
</feature>
<dbReference type="GO" id="GO:0008514">
    <property type="term" value="F:organic anion transmembrane transporter activity"/>
    <property type="evidence" value="ECO:0007669"/>
    <property type="project" value="InterPro"/>
</dbReference>
<feature type="transmembrane region" description="Helical" evidence="2">
    <location>
        <begin position="257"/>
        <end position="278"/>
    </location>
</feature>
<dbReference type="AlphaFoldDB" id="A0A1M6J817"/>
<accession>A0A1M6J817</accession>
<keyword evidence="2" id="KW-1133">Transmembrane helix</keyword>
<feature type="transmembrane region" description="Helical" evidence="2">
    <location>
        <begin position="138"/>
        <end position="162"/>
    </location>
</feature>
<dbReference type="GO" id="GO:0015293">
    <property type="term" value="F:symporter activity"/>
    <property type="evidence" value="ECO:0007669"/>
    <property type="project" value="UniProtKB-UniRule"/>
</dbReference>